<protein>
    <recommendedName>
        <fullName evidence="3">DNA-binding protein</fullName>
    </recommendedName>
</protein>
<accession>A0A6I6CU56</accession>
<evidence type="ECO:0000313" key="2">
    <source>
        <dbReference type="Proteomes" id="UP000427716"/>
    </source>
</evidence>
<dbReference type="KEGG" id="ghl:GM160_00715"/>
<reference evidence="1 2" key="1">
    <citation type="submission" date="2019-11" db="EMBL/GenBank/DDBJ databases">
        <authorList>
            <person name="Zhang J."/>
            <person name="Sun C."/>
        </authorList>
    </citation>
    <scope>NUCLEOTIDE SEQUENCE [LARGE SCALE GENOMIC DNA]</scope>
    <source>
        <strain evidence="2">sp2</strain>
    </source>
</reference>
<evidence type="ECO:0000313" key="1">
    <source>
        <dbReference type="EMBL" id="QGT77519.1"/>
    </source>
</evidence>
<dbReference type="EMBL" id="CP046415">
    <property type="protein sequence ID" value="QGT77519.1"/>
    <property type="molecule type" value="Genomic_DNA"/>
</dbReference>
<dbReference type="RefSeq" id="WP_156227398.1">
    <property type="nucleotide sequence ID" value="NZ_CP046415.1"/>
</dbReference>
<dbReference type="AlphaFoldDB" id="A0A6I6CU56"/>
<gene>
    <name evidence="1" type="ORF">GM160_00715</name>
</gene>
<name>A0A6I6CU56_9GAMM</name>
<proteinExistence type="predicted"/>
<evidence type="ECO:0008006" key="3">
    <source>
        <dbReference type="Google" id="ProtNLM"/>
    </source>
</evidence>
<keyword evidence="2" id="KW-1185">Reference proteome</keyword>
<sequence length="73" mass="8277">MKIRYQTSSEEVARALNIKKESLHAHLSRNGHYFGLRPIKLPNRFLAWPDDFLERLLVGNTEGEKQNGEGGAA</sequence>
<organism evidence="1 2">
    <name type="scientific">Guyparkeria halophila</name>
    <dbReference type="NCBI Taxonomy" id="47960"/>
    <lineage>
        <taxon>Bacteria</taxon>
        <taxon>Pseudomonadati</taxon>
        <taxon>Pseudomonadota</taxon>
        <taxon>Gammaproteobacteria</taxon>
        <taxon>Chromatiales</taxon>
        <taxon>Thioalkalibacteraceae</taxon>
        <taxon>Guyparkeria</taxon>
    </lineage>
</organism>
<dbReference type="Proteomes" id="UP000427716">
    <property type="component" value="Chromosome"/>
</dbReference>